<dbReference type="EMBL" id="JAIQCV010000001">
    <property type="protein sequence ID" value="KAH1129421.1"/>
    <property type="molecule type" value="Genomic_DNA"/>
</dbReference>
<evidence type="ECO:0000313" key="2">
    <source>
        <dbReference type="Proteomes" id="UP000828251"/>
    </source>
</evidence>
<dbReference type="AlphaFoldDB" id="A0A9D4AKU0"/>
<keyword evidence="2" id="KW-1185">Reference proteome</keyword>
<evidence type="ECO:0000313" key="1">
    <source>
        <dbReference type="EMBL" id="KAH1129421.1"/>
    </source>
</evidence>
<reference evidence="1 2" key="1">
    <citation type="journal article" date="2021" name="Plant Biotechnol. J.">
        <title>Multi-omics assisted identification of the key and species-specific regulatory components of drought-tolerant mechanisms in Gossypium stocksii.</title>
        <authorList>
            <person name="Yu D."/>
            <person name="Ke L."/>
            <person name="Zhang D."/>
            <person name="Wu Y."/>
            <person name="Sun Y."/>
            <person name="Mei J."/>
            <person name="Sun J."/>
            <person name="Sun Y."/>
        </authorList>
    </citation>
    <scope>NUCLEOTIDE SEQUENCE [LARGE SCALE GENOMIC DNA]</scope>
    <source>
        <strain evidence="2">cv. E1</strain>
        <tissue evidence="1">Leaf</tissue>
    </source>
</reference>
<organism evidence="1 2">
    <name type="scientific">Gossypium stocksii</name>
    <dbReference type="NCBI Taxonomy" id="47602"/>
    <lineage>
        <taxon>Eukaryota</taxon>
        <taxon>Viridiplantae</taxon>
        <taxon>Streptophyta</taxon>
        <taxon>Embryophyta</taxon>
        <taxon>Tracheophyta</taxon>
        <taxon>Spermatophyta</taxon>
        <taxon>Magnoliopsida</taxon>
        <taxon>eudicotyledons</taxon>
        <taxon>Gunneridae</taxon>
        <taxon>Pentapetalae</taxon>
        <taxon>rosids</taxon>
        <taxon>malvids</taxon>
        <taxon>Malvales</taxon>
        <taxon>Malvaceae</taxon>
        <taxon>Malvoideae</taxon>
        <taxon>Gossypium</taxon>
    </lineage>
</organism>
<dbReference type="Proteomes" id="UP000828251">
    <property type="component" value="Unassembled WGS sequence"/>
</dbReference>
<sequence>MSHGYLGQNFNNKRISELSIGQCWHMLHLSVHTLNLYNYYFYVIFSPFFCTNCRSNFGSLLLIFPIEFPPITQGSSMDIKIHPLQVNRIPHAEVLGNANHNFNDMTDSSNNVAPPTRTLLGQA</sequence>
<comment type="caution">
    <text evidence="1">The sequence shown here is derived from an EMBL/GenBank/DDBJ whole genome shotgun (WGS) entry which is preliminary data.</text>
</comment>
<gene>
    <name evidence="1" type="ORF">J1N35_000799</name>
</gene>
<protein>
    <submittedName>
        <fullName evidence="1">Uncharacterized protein</fullName>
    </submittedName>
</protein>
<accession>A0A9D4AKU0</accession>
<proteinExistence type="predicted"/>
<name>A0A9D4AKU0_9ROSI</name>